<protein>
    <submittedName>
        <fullName evidence="1">Uncharacterized protein</fullName>
    </submittedName>
</protein>
<name>A0ABW3WRI2_9FLAO</name>
<keyword evidence="2" id="KW-1185">Reference proteome</keyword>
<dbReference type="EMBL" id="JBHTMV010000009">
    <property type="protein sequence ID" value="MFD1294675.1"/>
    <property type="molecule type" value="Genomic_DNA"/>
</dbReference>
<organism evidence="1 2">
    <name type="scientific">Lutibacter holmesii</name>
    <dbReference type="NCBI Taxonomy" id="1137985"/>
    <lineage>
        <taxon>Bacteria</taxon>
        <taxon>Pseudomonadati</taxon>
        <taxon>Bacteroidota</taxon>
        <taxon>Flavobacteriia</taxon>
        <taxon>Flavobacteriales</taxon>
        <taxon>Flavobacteriaceae</taxon>
        <taxon>Lutibacter</taxon>
    </lineage>
</organism>
<evidence type="ECO:0000313" key="1">
    <source>
        <dbReference type="EMBL" id="MFD1294675.1"/>
    </source>
</evidence>
<accession>A0ABW3WRI2</accession>
<evidence type="ECO:0000313" key="2">
    <source>
        <dbReference type="Proteomes" id="UP001597241"/>
    </source>
</evidence>
<reference evidence="2" key="1">
    <citation type="journal article" date="2019" name="Int. J. Syst. Evol. Microbiol.">
        <title>The Global Catalogue of Microorganisms (GCM) 10K type strain sequencing project: providing services to taxonomists for standard genome sequencing and annotation.</title>
        <authorList>
            <consortium name="The Broad Institute Genomics Platform"/>
            <consortium name="The Broad Institute Genome Sequencing Center for Infectious Disease"/>
            <person name="Wu L."/>
            <person name="Ma J."/>
        </authorList>
    </citation>
    <scope>NUCLEOTIDE SEQUENCE [LARGE SCALE GENOMIC DNA]</scope>
    <source>
        <strain evidence="2">CCUG 62221</strain>
    </source>
</reference>
<proteinExistence type="predicted"/>
<dbReference type="RefSeq" id="WP_386809976.1">
    <property type="nucleotide sequence ID" value="NZ_JBHTMV010000009.1"/>
</dbReference>
<comment type="caution">
    <text evidence="1">The sequence shown here is derived from an EMBL/GenBank/DDBJ whole genome shotgun (WGS) entry which is preliminary data.</text>
</comment>
<dbReference type="Proteomes" id="UP001597241">
    <property type="component" value="Unassembled WGS sequence"/>
</dbReference>
<gene>
    <name evidence="1" type="ORF">ACFQ5N_12595</name>
</gene>
<sequence length="90" mass="10335">MKIQPELLRLKEFRPLQKLILGLVLDNSQVVIQMEGGYRKTCSEMGKELGVSRKKVLDDFNLLVQGGYLTTEKGMAWRLTNVTQKLRDLL</sequence>